<organism evidence="1 2">
    <name type="scientific">Caballeronia arvi</name>
    <dbReference type="NCBI Taxonomy" id="1777135"/>
    <lineage>
        <taxon>Bacteria</taxon>
        <taxon>Pseudomonadati</taxon>
        <taxon>Pseudomonadota</taxon>
        <taxon>Betaproteobacteria</taxon>
        <taxon>Burkholderiales</taxon>
        <taxon>Burkholderiaceae</taxon>
        <taxon>Caballeronia</taxon>
    </lineage>
</organism>
<gene>
    <name evidence="1" type="ORF">AWB74_02125</name>
</gene>
<reference evidence="1" key="1">
    <citation type="submission" date="2016-01" db="EMBL/GenBank/DDBJ databases">
        <authorList>
            <person name="Peeters C."/>
        </authorList>
    </citation>
    <scope>NUCLEOTIDE SEQUENCE [LARGE SCALE GENOMIC DNA]</scope>
    <source>
        <strain evidence="1">LMG 29317</strain>
    </source>
</reference>
<sequence>MNELTTPSPALVAPDASILDQLRRLDVELLTQPQIEIPIDHLIHGGMYARTAHVPADTVVSGVLLSRATVLVLQGDVTVFTGADAVRLTGFHVLPGSAGRKQLFRTHAETHMTMVLLSAAQSVVEAEHEFTDEPELLMQCAGRVTITGEQA</sequence>
<name>A0A158HSQ6_9BURK</name>
<accession>A0A158HSQ6</accession>
<dbReference type="RefSeq" id="WP_061146735.1">
    <property type="nucleotide sequence ID" value="NZ_FCOM02000007.1"/>
</dbReference>
<evidence type="ECO:0000313" key="1">
    <source>
        <dbReference type="EMBL" id="SAL47366.1"/>
    </source>
</evidence>
<dbReference type="OrthoDB" id="6106484at2"/>
<keyword evidence="2" id="KW-1185">Reference proteome</keyword>
<protein>
    <submittedName>
        <fullName evidence="1">Uncharacterized protein</fullName>
    </submittedName>
</protein>
<comment type="caution">
    <text evidence="1">The sequence shown here is derived from an EMBL/GenBank/DDBJ whole genome shotgun (WGS) entry which is preliminary data.</text>
</comment>
<proteinExistence type="predicted"/>
<dbReference type="EMBL" id="FCOM02000007">
    <property type="protein sequence ID" value="SAL47366.1"/>
    <property type="molecule type" value="Genomic_DNA"/>
</dbReference>
<dbReference type="Proteomes" id="UP000055019">
    <property type="component" value="Unassembled WGS sequence"/>
</dbReference>
<evidence type="ECO:0000313" key="2">
    <source>
        <dbReference type="Proteomes" id="UP000055019"/>
    </source>
</evidence>
<dbReference type="AlphaFoldDB" id="A0A158HSQ6"/>